<feature type="binding site" evidence="15">
    <location>
        <position position="125"/>
    </location>
    <ligand>
        <name>DNA</name>
        <dbReference type="ChEBI" id="CHEBI:16991"/>
    </ligand>
</feature>
<feature type="active site" description="Proton donor" evidence="15">
    <location>
        <position position="27"/>
    </location>
</feature>
<dbReference type="InterPro" id="IPR015886">
    <property type="entry name" value="H2TH_FPG"/>
</dbReference>
<evidence type="ECO:0000256" key="4">
    <source>
        <dbReference type="ARBA" id="ARBA00022723"/>
    </source>
</evidence>
<keyword evidence="6 15" id="KW-0863">Zinc-finger</keyword>
<evidence type="ECO:0000256" key="9">
    <source>
        <dbReference type="ARBA" id="ARBA00023125"/>
    </source>
</evidence>
<dbReference type="GO" id="GO:0003690">
    <property type="term" value="F:double-stranded DNA binding"/>
    <property type="evidence" value="ECO:0007669"/>
    <property type="project" value="UniProtKB-ARBA"/>
</dbReference>
<dbReference type="FunFam" id="1.10.8.50:FF:000003">
    <property type="entry name" value="Formamidopyrimidine-DNA glycosylase"/>
    <property type="match status" value="1"/>
</dbReference>
<keyword evidence="13 15" id="KW-0326">Glycosidase</keyword>
<name>A0A6B1G7V5_9CHLR</name>
<dbReference type="SMART" id="SM00898">
    <property type="entry name" value="Fapy_DNA_glyco"/>
    <property type="match status" value="1"/>
</dbReference>
<keyword evidence="12 15" id="KW-0511">Multifunctional enzyme</keyword>
<keyword evidence="9 15" id="KW-0238">DNA-binding</keyword>
<keyword evidence="10 15" id="KW-0234">DNA repair</keyword>
<evidence type="ECO:0000256" key="1">
    <source>
        <dbReference type="ARBA" id="ARBA00001668"/>
    </source>
</evidence>
<proteinExistence type="inferred from homology"/>
<reference evidence="18" key="1">
    <citation type="submission" date="2019-09" db="EMBL/GenBank/DDBJ databases">
        <title>Characterisation of the sponge microbiome using genome-centric metagenomics.</title>
        <authorList>
            <person name="Engelberts J.P."/>
            <person name="Robbins S.J."/>
            <person name="De Goeij J.M."/>
            <person name="Aranda M."/>
            <person name="Bell S.C."/>
            <person name="Webster N.S."/>
        </authorList>
    </citation>
    <scope>NUCLEOTIDE SEQUENCE</scope>
    <source>
        <strain evidence="18">SB0675_bin_29</strain>
    </source>
</reference>
<dbReference type="SUPFAM" id="SSF46946">
    <property type="entry name" value="S13-like H2TH domain"/>
    <property type="match status" value="1"/>
</dbReference>
<feature type="domain" description="FPG-type" evidence="16">
    <location>
        <begin position="268"/>
        <end position="302"/>
    </location>
</feature>
<dbReference type="CDD" id="cd08966">
    <property type="entry name" value="EcFpg-like_N"/>
    <property type="match status" value="1"/>
</dbReference>
<dbReference type="GO" id="GO:0008270">
    <property type="term" value="F:zinc ion binding"/>
    <property type="evidence" value="ECO:0007669"/>
    <property type="project" value="UniProtKB-UniRule"/>
</dbReference>
<sequence length="302" mass="32764">MPVSCLSWPSLCSGSSAGPGPVAAVPELPEVETYVRALKPLLLGKTVLKAEVRWPRTIAAPDAARFTDLVRKRRFSSFGRRGKYMLLGLDSGETLIVHLRMTGELRLLPPAQPGAGATPTHVDKHTHVLFDLDTNEQLRFRDTRKFGRIWLIEDSATVIGNLGPEPLGEDFVPQTLAQSLAGRRASIKSLLLNQAVLAGVGNIYADESLFRAGIDPRRAGGSLTLDEIKRLYLALRDVLLAGIEAQGSSVQSYAPPTGAKGGFQEQFQVFRRSGQPCFTCGTPVSRTVLSQRSTHFCPACQS</sequence>
<evidence type="ECO:0000313" key="18">
    <source>
        <dbReference type="EMBL" id="MYH63255.1"/>
    </source>
</evidence>
<comment type="cofactor">
    <cofactor evidence="15">
        <name>Zn(2+)</name>
        <dbReference type="ChEBI" id="CHEBI:29105"/>
    </cofactor>
    <text evidence="15">Binds 1 zinc ion per subunit.</text>
</comment>
<evidence type="ECO:0000259" key="17">
    <source>
        <dbReference type="PROSITE" id="PS51068"/>
    </source>
</evidence>
<dbReference type="Pfam" id="PF06827">
    <property type="entry name" value="zf-FPG_IleRS"/>
    <property type="match status" value="1"/>
</dbReference>
<dbReference type="InterPro" id="IPR012319">
    <property type="entry name" value="FPG_cat"/>
</dbReference>
<dbReference type="Pfam" id="PF06831">
    <property type="entry name" value="H2TH"/>
    <property type="match status" value="1"/>
</dbReference>
<dbReference type="GO" id="GO:0034039">
    <property type="term" value="F:8-oxo-7,8-dihydroguanine DNA N-glycosylase activity"/>
    <property type="evidence" value="ECO:0007669"/>
    <property type="project" value="TreeGrafter"/>
</dbReference>
<keyword evidence="7 15" id="KW-0378">Hydrolase</keyword>
<comment type="catalytic activity">
    <reaction evidence="14 15">
        <text>2'-deoxyribonucleotide-(2'-deoxyribose 5'-phosphate)-2'-deoxyribonucleotide-DNA = a 3'-end 2'-deoxyribonucleotide-(2,3-dehydro-2,3-deoxyribose 5'-phosphate)-DNA + a 5'-end 5'-phospho-2'-deoxyribonucleoside-DNA + H(+)</text>
        <dbReference type="Rhea" id="RHEA:66592"/>
        <dbReference type="Rhea" id="RHEA-COMP:13180"/>
        <dbReference type="Rhea" id="RHEA-COMP:16897"/>
        <dbReference type="Rhea" id="RHEA-COMP:17067"/>
        <dbReference type="ChEBI" id="CHEBI:15378"/>
        <dbReference type="ChEBI" id="CHEBI:136412"/>
        <dbReference type="ChEBI" id="CHEBI:157695"/>
        <dbReference type="ChEBI" id="CHEBI:167181"/>
        <dbReference type="EC" id="4.2.99.18"/>
    </reaction>
</comment>
<dbReference type="HAMAP" id="MF_00103">
    <property type="entry name" value="Fapy_DNA_glycosyl"/>
    <property type="match status" value="1"/>
</dbReference>
<dbReference type="NCBIfam" id="TIGR00577">
    <property type="entry name" value="fpg"/>
    <property type="match status" value="1"/>
</dbReference>
<keyword evidence="11 15" id="KW-0456">Lyase</keyword>
<evidence type="ECO:0000256" key="14">
    <source>
        <dbReference type="ARBA" id="ARBA00044632"/>
    </source>
</evidence>
<keyword evidence="5 15" id="KW-0227">DNA damage</keyword>
<feature type="active site" description="Proton donor; for delta-elimination activity" evidence="15">
    <location>
        <position position="292"/>
    </location>
</feature>
<dbReference type="PROSITE" id="PS51068">
    <property type="entry name" value="FPG_CAT"/>
    <property type="match status" value="1"/>
</dbReference>
<dbReference type="InterPro" id="IPR000214">
    <property type="entry name" value="Znf_DNA_glyclase/AP_lyase"/>
</dbReference>
<dbReference type="NCBIfam" id="NF002211">
    <property type="entry name" value="PRK01103.1"/>
    <property type="match status" value="1"/>
</dbReference>
<dbReference type="Gene3D" id="3.20.190.10">
    <property type="entry name" value="MutM-like, N-terminal"/>
    <property type="match status" value="1"/>
</dbReference>
<feature type="active site" description="Schiff-base intermediate with DNA" evidence="15">
    <location>
        <position position="26"/>
    </location>
</feature>
<comment type="caution">
    <text evidence="18">The sequence shown here is derived from an EMBL/GenBank/DDBJ whole genome shotgun (WGS) entry which is preliminary data.</text>
</comment>
<dbReference type="SUPFAM" id="SSF81624">
    <property type="entry name" value="N-terminal domain of MutM-like DNA repair proteins"/>
    <property type="match status" value="1"/>
</dbReference>
<evidence type="ECO:0000256" key="13">
    <source>
        <dbReference type="ARBA" id="ARBA00023295"/>
    </source>
</evidence>
<dbReference type="EMBL" id="VYDA01000579">
    <property type="protein sequence ID" value="MYH63255.1"/>
    <property type="molecule type" value="Genomic_DNA"/>
</dbReference>
<evidence type="ECO:0000256" key="8">
    <source>
        <dbReference type="ARBA" id="ARBA00022833"/>
    </source>
</evidence>
<dbReference type="GO" id="GO:0140078">
    <property type="term" value="F:class I DNA-(apurinic or apyrimidinic site) endonuclease activity"/>
    <property type="evidence" value="ECO:0007669"/>
    <property type="project" value="UniProtKB-EC"/>
</dbReference>
<feature type="active site" description="Proton donor; for beta-elimination activity" evidence="15">
    <location>
        <position position="83"/>
    </location>
</feature>
<dbReference type="SUPFAM" id="SSF57716">
    <property type="entry name" value="Glucocorticoid receptor-like (DNA-binding domain)"/>
    <property type="match status" value="1"/>
</dbReference>
<comment type="subunit">
    <text evidence="3 15">Monomer.</text>
</comment>
<evidence type="ECO:0000259" key="16">
    <source>
        <dbReference type="PROSITE" id="PS51066"/>
    </source>
</evidence>
<comment type="function">
    <text evidence="15">Involved in base excision repair of DNA damaged by oxidation or by mutagenic agents. Acts as DNA glycosylase that recognizes and removes damaged bases. Has a preference for oxidized purines, such as 7,8-dihydro-8-oxoguanine (8-oxoG). Has AP (apurinic/apyrimidinic) lyase activity and introduces nicks in the DNA strand. Cleaves the DNA backbone by beta-delta elimination to generate a single-strand break at the site of the removed base with both 3'- and 5'-phosphates.</text>
</comment>
<dbReference type="GO" id="GO:0006284">
    <property type="term" value="P:base-excision repair"/>
    <property type="evidence" value="ECO:0007669"/>
    <property type="project" value="InterPro"/>
</dbReference>
<accession>A0A6B1G7V5</accession>
<evidence type="ECO:0000256" key="10">
    <source>
        <dbReference type="ARBA" id="ARBA00023204"/>
    </source>
</evidence>
<dbReference type="AlphaFoldDB" id="A0A6B1G7V5"/>
<evidence type="ECO:0000256" key="2">
    <source>
        <dbReference type="ARBA" id="ARBA00009409"/>
    </source>
</evidence>
<dbReference type="EC" id="4.2.99.18" evidence="15"/>
<evidence type="ECO:0000256" key="7">
    <source>
        <dbReference type="ARBA" id="ARBA00022801"/>
    </source>
</evidence>
<protein>
    <recommendedName>
        <fullName evidence="15">Formamidopyrimidine-DNA glycosylase</fullName>
        <shortName evidence="15">Fapy-DNA glycosylase</shortName>
        <ecNumber evidence="15">3.2.2.23</ecNumber>
    </recommendedName>
    <alternativeName>
        <fullName evidence="15">DNA-(apurinic or apyrimidinic site) lyase MutM</fullName>
        <shortName evidence="15">AP lyase MutM</shortName>
        <ecNumber evidence="15">4.2.99.18</ecNumber>
    </alternativeName>
</protein>
<dbReference type="SMART" id="SM01232">
    <property type="entry name" value="H2TH"/>
    <property type="match status" value="1"/>
</dbReference>
<dbReference type="InterPro" id="IPR020629">
    <property type="entry name" value="FPG_Glyclase"/>
</dbReference>
<evidence type="ECO:0000256" key="11">
    <source>
        <dbReference type="ARBA" id="ARBA00023239"/>
    </source>
</evidence>
<keyword evidence="8 15" id="KW-0862">Zinc</keyword>
<dbReference type="InterPro" id="IPR035937">
    <property type="entry name" value="FPG_N"/>
</dbReference>
<comment type="catalytic activity">
    <reaction evidence="1 15">
        <text>Hydrolysis of DNA containing ring-opened 7-methylguanine residues, releasing 2,6-diamino-4-hydroxy-5-(N-methyl)formamidopyrimidine.</text>
        <dbReference type="EC" id="3.2.2.23"/>
    </reaction>
</comment>
<feature type="domain" description="Formamidopyrimidine-DNA glycosylase catalytic" evidence="17">
    <location>
        <begin position="26"/>
        <end position="147"/>
    </location>
</feature>
<dbReference type="InterPro" id="IPR015887">
    <property type="entry name" value="DNA_glyclase_Znf_dom_DNA_BS"/>
</dbReference>
<keyword evidence="4 15" id="KW-0479">Metal-binding</keyword>
<dbReference type="Gene3D" id="1.10.8.50">
    <property type="match status" value="1"/>
</dbReference>
<comment type="similarity">
    <text evidence="2 15">Belongs to the FPG family.</text>
</comment>
<dbReference type="PANTHER" id="PTHR22993:SF9">
    <property type="entry name" value="FORMAMIDOPYRIMIDINE-DNA GLYCOSYLASE"/>
    <property type="match status" value="1"/>
</dbReference>
<evidence type="ECO:0000256" key="12">
    <source>
        <dbReference type="ARBA" id="ARBA00023268"/>
    </source>
</evidence>
<dbReference type="PROSITE" id="PS01242">
    <property type="entry name" value="ZF_FPG_1"/>
    <property type="match status" value="1"/>
</dbReference>
<gene>
    <name evidence="15 18" type="primary">mutM</name>
    <name evidence="15" type="synonym">fpg</name>
    <name evidence="18" type="ORF">F4148_16365</name>
</gene>
<dbReference type="InterPro" id="IPR010663">
    <property type="entry name" value="Znf_FPG/IleRS"/>
</dbReference>
<feature type="binding site" evidence="15">
    <location>
        <position position="144"/>
    </location>
    <ligand>
        <name>DNA</name>
        <dbReference type="ChEBI" id="CHEBI:16991"/>
    </ligand>
</feature>
<evidence type="ECO:0000256" key="6">
    <source>
        <dbReference type="ARBA" id="ARBA00022771"/>
    </source>
</evidence>
<evidence type="ECO:0000256" key="15">
    <source>
        <dbReference type="HAMAP-Rule" id="MF_00103"/>
    </source>
</evidence>
<feature type="binding site" evidence="15">
    <location>
        <position position="183"/>
    </location>
    <ligand>
        <name>DNA</name>
        <dbReference type="ChEBI" id="CHEBI:16991"/>
    </ligand>
</feature>
<dbReference type="GO" id="GO:0003684">
    <property type="term" value="F:damaged DNA binding"/>
    <property type="evidence" value="ECO:0007669"/>
    <property type="project" value="InterPro"/>
</dbReference>
<dbReference type="PROSITE" id="PS51066">
    <property type="entry name" value="ZF_FPG_2"/>
    <property type="match status" value="1"/>
</dbReference>
<dbReference type="PANTHER" id="PTHR22993">
    <property type="entry name" value="FORMAMIDOPYRIMIDINE-DNA GLYCOSYLASE"/>
    <property type="match status" value="1"/>
</dbReference>
<evidence type="ECO:0000256" key="5">
    <source>
        <dbReference type="ARBA" id="ARBA00022763"/>
    </source>
</evidence>
<evidence type="ECO:0000256" key="3">
    <source>
        <dbReference type="ARBA" id="ARBA00011245"/>
    </source>
</evidence>
<dbReference type="InterPro" id="IPR010979">
    <property type="entry name" value="Ribosomal_uS13-like_H2TH"/>
</dbReference>
<dbReference type="EC" id="3.2.2.23" evidence="15"/>
<organism evidence="18">
    <name type="scientific">Caldilineaceae bacterium SB0675_bin_29</name>
    <dbReference type="NCBI Taxonomy" id="2605266"/>
    <lineage>
        <taxon>Bacteria</taxon>
        <taxon>Bacillati</taxon>
        <taxon>Chloroflexota</taxon>
        <taxon>Caldilineae</taxon>
        <taxon>Caldilineales</taxon>
        <taxon>Caldilineaceae</taxon>
    </lineage>
</organism>
<dbReference type="Pfam" id="PF01149">
    <property type="entry name" value="Fapy_DNA_glyco"/>
    <property type="match status" value="1"/>
</dbReference>